<dbReference type="Proteomes" id="UP000199706">
    <property type="component" value="Unassembled WGS sequence"/>
</dbReference>
<evidence type="ECO:0008006" key="4">
    <source>
        <dbReference type="Google" id="ProtNLM"/>
    </source>
</evidence>
<feature type="signal peptide" evidence="1">
    <location>
        <begin position="1"/>
        <end position="27"/>
    </location>
</feature>
<evidence type="ECO:0000313" key="2">
    <source>
        <dbReference type="EMBL" id="SDG36652.1"/>
    </source>
</evidence>
<dbReference type="EMBL" id="FNCJ01000003">
    <property type="protein sequence ID" value="SDG36652.1"/>
    <property type="molecule type" value="Genomic_DNA"/>
</dbReference>
<keyword evidence="1" id="KW-0732">Signal</keyword>
<proteinExistence type="predicted"/>
<reference evidence="2 3" key="1">
    <citation type="submission" date="2016-10" db="EMBL/GenBank/DDBJ databases">
        <authorList>
            <person name="de Groot N.N."/>
        </authorList>
    </citation>
    <scope>NUCLEOTIDE SEQUENCE [LARGE SCALE GENOMIC DNA]</scope>
    <source>
        <strain evidence="2 3">LMG 2247</strain>
    </source>
</reference>
<feature type="chain" id="PRO_5011609046" description="Alpha/beta hydrolase family protein" evidence="1">
    <location>
        <begin position="28"/>
        <end position="379"/>
    </location>
</feature>
<gene>
    <name evidence="2" type="ORF">SAMN05216466_10390</name>
</gene>
<dbReference type="InterPro" id="IPR029058">
    <property type="entry name" value="AB_hydrolase_fold"/>
</dbReference>
<dbReference type="AlphaFoldDB" id="A0A1G7TNG7"/>
<evidence type="ECO:0000256" key="1">
    <source>
        <dbReference type="SAM" id="SignalP"/>
    </source>
</evidence>
<dbReference type="PANTHER" id="PTHR35560:SF3">
    <property type="entry name" value="PEPTIDASE S9 PROLYL OLIGOPEPTIDASE CATALYTIC DOMAIN-CONTAINING PROTEIN"/>
    <property type="match status" value="1"/>
</dbReference>
<dbReference type="Gene3D" id="3.40.50.1820">
    <property type="entry name" value="alpha/beta hydrolase"/>
    <property type="match status" value="1"/>
</dbReference>
<protein>
    <recommendedName>
        <fullName evidence="4">Alpha/beta hydrolase family protein</fullName>
    </recommendedName>
</protein>
<dbReference type="PANTHER" id="PTHR35560">
    <property type="entry name" value="BLL0132 PROTEIN"/>
    <property type="match status" value="1"/>
</dbReference>
<dbReference type="SUPFAM" id="SSF53474">
    <property type="entry name" value="alpha/beta-Hydrolases"/>
    <property type="match status" value="1"/>
</dbReference>
<evidence type="ECO:0000313" key="3">
    <source>
        <dbReference type="Proteomes" id="UP000199706"/>
    </source>
</evidence>
<sequence length="379" mass="40645">MKSFVFHISMLSAILFAVVLHIVPAFAEDAAPASDTGASVAPGKYPLVRTPVPVIQDGCLEIITAAGRGVVPIHVSRDWSTPQPDVTRAVIVIHGWVRRDLTSGERAAIKAGPAAQDAIIITPQFLVAADIKAHQLPADMLHWGTDGWKTGYDAHGPAPISSFSVIDTIFARLADRTLFPALKQVVLAGHSAGGQLVQRYAAVGHGQAPLLARGIAIRYVVANPSSYLYFDTQRPVTTSESSCAKFNRWEYGLSGGLPPYVEQPVSPSELEKRYLASDIVYLFGMDDNDPNHAELDRSCGAEAEGPTRLSRGLNYVAYLRSQDEGHFSQRVLEVPGVGHSSSRMYPSTCGMAALFDREGCDAMRSSQATSGEAASPSSQ</sequence>
<accession>A0A1G7TNG7</accession>
<name>A0A1G7TNG7_9BURK</name>
<organism evidence="2 3">
    <name type="scientific">Paraburkholderia phenazinium</name>
    <dbReference type="NCBI Taxonomy" id="60549"/>
    <lineage>
        <taxon>Bacteria</taxon>
        <taxon>Pseudomonadati</taxon>
        <taxon>Pseudomonadota</taxon>
        <taxon>Betaproteobacteria</taxon>
        <taxon>Burkholderiales</taxon>
        <taxon>Burkholderiaceae</taxon>
        <taxon>Paraburkholderia</taxon>
    </lineage>
</organism>
<dbReference type="RefSeq" id="WP_175772830.1">
    <property type="nucleotide sequence ID" value="NZ_CADERL010000022.1"/>
</dbReference>